<name>A0ABU8UWV2_9NEIS</name>
<evidence type="ECO:0000256" key="1">
    <source>
        <dbReference type="ARBA" id="ARBA00008918"/>
    </source>
</evidence>
<comment type="similarity">
    <text evidence="1">Belongs to the ribosome association toxin RatA family.</text>
</comment>
<dbReference type="EMBL" id="JAVFJF020000001">
    <property type="protein sequence ID" value="MEJ8673102.1"/>
    <property type="molecule type" value="Genomic_DNA"/>
</dbReference>
<gene>
    <name evidence="3" type="ORF">QCL97_000070</name>
</gene>
<evidence type="ECO:0000313" key="4">
    <source>
        <dbReference type="Proteomes" id="UP001224516"/>
    </source>
</evidence>
<dbReference type="InterPro" id="IPR005031">
    <property type="entry name" value="COQ10_START"/>
</dbReference>
<proteinExistence type="inferred from homology"/>
<dbReference type="InterPro" id="IPR044996">
    <property type="entry name" value="COQ10-like"/>
</dbReference>
<comment type="caution">
    <text evidence="3">The sequence shown here is derived from an EMBL/GenBank/DDBJ whole genome shotgun (WGS) entry which is preliminary data.</text>
</comment>
<dbReference type="PANTHER" id="PTHR12901">
    <property type="entry name" value="SPERM PROTEIN HOMOLOG"/>
    <property type="match status" value="1"/>
</dbReference>
<dbReference type="CDD" id="cd07813">
    <property type="entry name" value="COQ10p_like"/>
    <property type="match status" value="1"/>
</dbReference>
<dbReference type="InterPro" id="IPR023393">
    <property type="entry name" value="START-like_dom_sf"/>
</dbReference>
<accession>A0ABU8UWV2</accession>
<dbReference type="PANTHER" id="PTHR12901:SF10">
    <property type="entry name" value="COENZYME Q-BINDING PROTEIN COQ10, MITOCHONDRIAL"/>
    <property type="match status" value="1"/>
</dbReference>
<dbReference type="Gene3D" id="3.30.530.20">
    <property type="match status" value="1"/>
</dbReference>
<dbReference type="SUPFAM" id="SSF55961">
    <property type="entry name" value="Bet v1-like"/>
    <property type="match status" value="1"/>
</dbReference>
<feature type="domain" description="Coenzyme Q-binding protein COQ10 START" evidence="2">
    <location>
        <begin position="12"/>
        <end position="136"/>
    </location>
</feature>
<dbReference type="Pfam" id="PF03364">
    <property type="entry name" value="Polyketide_cyc"/>
    <property type="match status" value="1"/>
</dbReference>
<sequence length="147" mass="16922">MPMQHVEKSVLVAHTPAQMYALVEDVDHYSRFLPWCSKAEVLSRDGGQVLASLHIDYLKVRQHFTTRNRNVENESIRMELVDGPFESLEGVWQFKPLGDYGCKIEFSLRYQFSSRILEKLIGPVFGHISSTLVDAFIQEADRKYGDD</sequence>
<evidence type="ECO:0000313" key="3">
    <source>
        <dbReference type="EMBL" id="MEJ8673102.1"/>
    </source>
</evidence>
<evidence type="ECO:0000259" key="2">
    <source>
        <dbReference type="Pfam" id="PF03364"/>
    </source>
</evidence>
<protein>
    <submittedName>
        <fullName evidence="3">Type II toxin-antitoxin system RatA family toxin</fullName>
    </submittedName>
</protein>
<organism evidence="3 4">
    <name type="scientific">Chromobacterium amazonense</name>
    <dbReference type="NCBI Taxonomy" id="1382803"/>
    <lineage>
        <taxon>Bacteria</taxon>
        <taxon>Pseudomonadati</taxon>
        <taxon>Pseudomonadota</taxon>
        <taxon>Betaproteobacteria</taxon>
        <taxon>Neisseriales</taxon>
        <taxon>Chromobacteriaceae</taxon>
        <taxon>Chromobacterium</taxon>
    </lineage>
</organism>
<dbReference type="Proteomes" id="UP001224516">
    <property type="component" value="Unassembled WGS sequence"/>
</dbReference>
<keyword evidence="4" id="KW-1185">Reference proteome</keyword>
<reference evidence="3 4" key="1">
    <citation type="submission" date="2023-12" db="EMBL/GenBank/DDBJ databases">
        <title>Evaluation and characterization of a potential secondary metabolite violacein from indigenous Chromobacterium amazonense SAM215.</title>
        <authorList>
            <person name="Tarafdar M.R."/>
            <person name="Abedin S.M."/>
            <person name="Atiqua A."/>
            <person name="Saha A."/>
            <person name="Khan S.N."/>
        </authorList>
    </citation>
    <scope>NUCLEOTIDE SEQUENCE [LARGE SCALE GENOMIC DNA]</scope>
    <source>
        <strain evidence="3 4">SAM215</strain>
    </source>
</reference>